<dbReference type="Proteomes" id="UP000027602">
    <property type="component" value="Chromosome"/>
</dbReference>
<evidence type="ECO:0000313" key="2">
    <source>
        <dbReference type="EMBL" id="AIE59386.1"/>
    </source>
</evidence>
<dbReference type="KEGG" id="bmet:BMMGA3_04760"/>
<gene>
    <name evidence="2" type="ORF">BMMGA3_04760</name>
</gene>
<dbReference type="InterPro" id="IPR035919">
    <property type="entry name" value="EAL_sf"/>
</dbReference>
<dbReference type="Gene3D" id="3.20.20.450">
    <property type="entry name" value="EAL domain"/>
    <property type="match status" value="1"/>
</dbReference>
<dbReference type="EMBL" id="CP007739">
    <property type="protein sequence ID" value="AIE59386.1"/>
    <property type="molecule type" value="Genomic_DNA"/>
</dbReference>
<dbReference type="Pfam" id="PF00563">
    <property type="entry name" value="EAL"/>
    <property type="match status" value="1"/>
</dbReference>
<dbReference type="SUPFAM" id="SSF141868">
    <property type="entry name" value="EAL domain-like"/>
    <property type="match status" value="1"/>
</dbReference>
<dbReference type="InterPro" id="IPR050706">
    <property type="entry name" value="Cyclic-di-GMP_PDE-like"/>
</dbReference>
<organism evidence="2 3">
    <name type="scientific">Bacillus methanolicus (strain MGA3 / ATCC 53907)</name>
    <dbReference type="NCBI Taxonomy" id="796606"/>
    <lineage>
        <taxon>Bacteria</taxon>
        <taxon>Bacillati</taxon>
        <taxon>Bacillota</taxon>
        <taxon>Bacilli</taxon>
        <taxon>Bacillales</taxon>
        <taxon>Bacillaceae</taxon>
        <taxon>Bacillus</taxon>
    </lineage>
</organism>
<dbReference type="AlphaFoldDB" id="I3E7U7"/>
<proteinExistence type="predicted"/>
<name>I3E7U7_BACMM</name>
<reference evidence="2 3" key="1">
    <citation type="journal article" date="2015" name="BMC Genomics">
        <title>Transcriptome analysis of thermophilic methylotrophic Bacillus methanolicus MGA3 using RNA-sequencing provides detailed insights into its previously uncharted transcriptional landscape.</title>
        <authorList>
            <person name="Irla M."/>
            <person name="Neshat A."/>
            <person name="Brautaset T."/>
            <person name="Ruckert C."/>
            <person name="Kalinowski J."/>
            <person name="Wendisch V.F."/>
        </authorList>
    </citation>
    <scope>NUCLEOTIDE SEQUENCE [LARGE SCALE GENOMIC DNA]</scope>
    <source>
        <strain evidence="3">MGA3 / ATCC 53907</strain>
    </source>
</reference>
<dbReference type="HOGENOM" id="CLU_000445_70_50_9"/>
<dbReference type="PANTHER" id="PTHR33121:SF76">
    <property type="entry name" value="SIGNALING PROTEIN"/>
    <property type="match status" value="1"/>
</dbReference>
<dbReference type="PANTHER" id="PTHR33121">
    <property type="entry name" value="CYCLIC DI-GMP PHOSPHODIESTERASE PDEF"/>
    <property type="match status" value="1"/>
</dbReference>
<dbReference type="PROSITE" id="PS50883">
    <property type="entry name" value="EAL"/>
    <property type="match status" value="1"/>
</dbReference>
<dbReference type="SMART" id="SM00052">
    <property type="entry name" value="EAL"/>
    <property type="match status" value="1"/>
</dbReference>
<dbReference type="InterPro" id="IPR001633">
    <property type="entry name" value="EAL_dom"/>
</dbReference>
<evidence type="ECO:0000313" key="3">
    <source>
        <dbReference type="Proteomes" id="UP000027602"/>
    </source>
</evidence>
<dbReference type="STRING" id="796606.BMMGA3_04760"/>
<sequence>MPINSIIRNDEFFHHYQPIYDIQNWKVVGYEGLFRTEGLSTPEITFDIAKRKKKLYELDSRSIHKASLTYLKAGYSDRYRNLFLNVFPSTITNPKFHTFIDQIINDNEFKSQQLIFEINENEDVKFDILKKSISHLKNLGFLIAIDDFGKGYSSIKSIVELQPDFIKLDRFFIEDLRNSEQKKDLIRYLLHFCHKFNSKLIAEGVEDNESLAILKSLGVQYAQGFLLGRPALLS</sequence>
<dbReference type="RefSeq" id="WP_004433676.1">
    <property type="nucleotide sequence ID" value="NZ_ADWW01000002.1"/>
</dbReference>
<keyword evidence="3" id="KW-1185">Reference proteome</keyword>
<dbReference type="eggNOG" id="COG2200">
    <property type="taxonomic scope" value="Bacteria"/>
</dbReference>
<evidence type="ECO:0000259" key="1">
    <source>
        <dbReference type="PROSITE" id="PS50883"/>
    </source>
</evidence>
<dbReference type="GO" id="GO:0071111">
    <property type="term" value="F:cyclic-guanylate-specific phosphodiesterase activity"/>
    <property type="evidence" value="ECO:0007669"/>
    <property type="project" value="InterPro"/>
</dbReference>
<protein>
    <recommendedName>
        <fullName evidence="1">EAL domain-containing protein</fullName>
    </recommendedName>
</protein>
<accession>I3E7U7</accession>
<feature type="domain" description="EAL" evidence="1">
    <location>
        <begin position="1"/>
        <end position="234"/>
    </location>
</feature>
<dbReference type="OrthoDB" id="581425at2"/>
<dbReference type="CDD" id="cd01948">
    <property type="entry name" value="EAL"/>
    <property type="match status" value="1"/>
</dbReference>